<protein>
    <submittedName>
        <fullName evidence="2">Uncharacterized protein</fullName>
    </submittedName>
</protein>
<dbReference type="AlphaFoldDB" id="A0A2N5N2I9"/>
<keyword evidence="3" id="KW-1185">Reference proteome</keyword>
<name>A0A2N5N2I9_9BACL</name>
<dbReference type="RefSeq" id="WP_267238404.1">
    <property type="nucleotide sequence ID" value="NZ_NFEZ01000004.1"/>
</dbReference>
<evidence type="ECO:0000313" key="3">
    <source>
        <dbReference type="Proteomes" id="UP000234789"/>
    </source>
</evidence>
<dbReference type="Proteomes" id="UP000234789">
    <property type="component" value="Unassembled WGS sequence"/>
</dbReference>
<feature type="region of interest" description="Disordered" evidence="1">
    <location>
        <begin position="1"/>
        <end position="42"/>
    </location>
</feature>
<comment type="caution">
    <text evidence="2">The sequence shown here is derived from an EMBL/GenBank/DDBJ whole genome shotgun (WGS) entry which is preliminary data.</text>
</comment>
<dbReference type="EMBL" id="NFEZ01000004">
    <property type="protein sequence ID" value="PLT44539.1"/>
    <property type="molecule type" value="Genomic_DNA"/>
</dbReference>
<evidence type="ECO:0000313" key="2">
    <source>
        <dbReference type="EMBL" id="PLT44539.1"/>
    </source>
</evidence>
<accession>A0A2N5N2I9</accession>
<feature type="compositionally biased region" description="Basic and acidic residues" evidence="1">
    <location>
        <begin position="18"/>
        <end position="42"/>
    </location>
</feature>
<sequence>MEYMPRWMAGKLPAHGNGKQEGRGGDAETSRDWPGGKRKAEK</sequence>
<organism evidence="2 3">
    <name type="scientific">Paenibacillus pasadenensis</name>
    <dbReference type="NCBI Taxonomy" id="217090"/>
    <lineage>
        <taxon>Bacteria</taxon>
        <taxon>Bacillati</taxon>
        <taxon>Bacillota</taxon>
        <taxon>Bacilli</taxon>
        <taxon>Bacillales</taxon>
        <taxon>Paenibacillaceae</taxon>
        <taxon>Paenibacillus</taxon>
    </lineage>
</organism>
<evidence type="ECO:0000256" key="1">
    <source>
        <dbReference type="SAM" id="MobiDB-lite"/>
    </source>
</evidence>
<reference evidence="2 3" key="1">
    <citation type="submission" date="2017-05" db="EMBL/GenBank/DDBJ databases">
        <title>Functional genome analysis of Paenibacillus pasadenensis strain R16: insights on endophytic life style and antifungal activity.</title>
        <authorList>
            <person name="Passera A."/>
            <person name="Marcolungo L."/>
            <person name="Casati P."/>
            <person name="Brasca M."/>
            <person name="Quaglino F."/>
            <person name="Delledonne M."/>
        </authorList>
    </citation>
    <scope>NUCLEOTIDE SEQUENCE [LARGE SCALE GENOMIC DNA]</scope>
    <source>
        <strain evidence="2 3">R16</strain>
    </source>
</reference>
<gene>
    <name evidence="2" type="ORF">B8V81_2970</name>
</gene>
<proteinExistence type="predicted"/>